<proteinExistence type="predicted"/>
<comment type="caution">
    <text evidence="1">The sequence shown here is derived from an EMBL/GenBank/DDBJ whole genome shotgun (WGS) entry which is preliminary data.</text>
</comment>
<name>A0A507R1E0_MONPU</name>
<dbReference type="EMBL" id="VIFY01000027">
    <property type="protein sequence ID" value="TQB74790.1"/>
    <property type="molecule type" value="Genomic_DNA"/>
</dbReference>
<dbReference type="Proteomes" id="UP000319663">
    <property type="component" value="Unassembled WGS sequence"/>
</dbReference>
<reference evidence="1 2" key="1">
    <citation type="submission" date="2019-06" db="EMBL/GenBank/DDBJ databases">
        <title>Wine fermentation using esterase from Monascus purpureus.</title>
        <authorList>
            <person name="Geng C."/>
            <person name="Zhang Y."/>
        </authorList>
    </citation>
    <scope>NUCLEOTIDE SEQUENCE [LARGE SCALE GENOMIC DNA]</scope>
    <source>
        <strain evidence="1">HQ1</strain>
    </source>
</reference>
<gene>
    <name evidence="1" type="ORF">MPDQ_004232</name>
</gene>
<evidence type="ECO:0000313" key="2">
    <source>
        <dbReference type="Proteomes" id="UP000319663"/>
    </source>
</evidence>
<dbReference type="AlphaFoldDB" id="A0A507R1E0"/>
<organism evidence="1 2">
    <name type="scientific">Monascus purpureus</name>
    <name type="common">Red mold</name>
    <name type="synonym">Monascus anka</name>
    <dbReference type="NCBI Taxonomy" id="5098"/>
    <lineage>
        <taxon>Eukaryota</taxon>
        <taxon>Fungi</taxon>
        <taxon>Dikarya</taxon>
        <taxon>Ascomycota</taxon>
        <taxon>Pezizomycotina</taxon>
        <taxon>Eurotiomycetes</taxon>
        <taxon>Eurotiomycetidae</taxon>
        <taxon>Eurotiales</taxon>
        <taxon>Aspergillaceae</taxon>
        <taxon>Monascus</taxon>
    </lineage>
</organism>
<accession>A0A507R1E0</accession>
<dbReference type="STRING" id="5098.A0A507R1E0"/>
<dbReference type="OrthoDB" id="4524525at2759"/>
<sequence length="287" mass="34109">MVDMEYPDRNRGRSKLFGYPIHTRCWLLLERVIGHREVQSNLRIFVGAIEQFWKRKEHLKVWGKDDEYTDDVSDRFSHPYLAISRKNLRIHQTVSDPWEIYDEAYDSFKVILQCFRHNDYVQKAGELANTYKDPWIIPEIRMLIQQAIQDESESAHIVSRCGQTERSFVSLPSDIVLIIVEALYDEIGNERANIQDTKNLLFAFQWRLPDAYWQRRCDTELIFELGELVRQKRPANRQHICLGIEELLLQEGWYDASGLKNRARILHLLWGIKREFLGMLNKEKNTK</sequence>
<evidence type="ECO:0000313" key="1">
    <source>
        <dbReference type="EMBL" id="TQB74790.1"/>
    </source>
</evidence>
<protein>
    <submittedName>
        <fullName evidence="1">Uncharacterized protein</fullName>
    </submittedName>
</protein>
<keyword evidence="2" id="KW-1185">Reference proteome</keyword>